<dbReference type="AlphaFoldDB" id="A0A0E9PN04"/>
<proteinExistence type="predicted"/>
<evidence type="ECO:0000313" key="2">
    <source>
        <dbReference type="EMBL" id="JAH05869.1"/>
    </source>
</evidence>
<organism evidence="2">
    <name type="scientific">Anguilla anguilla</name>
    <name type="common">European freshwater eel</name>
    <name type="synonym">Muraena anguilla</name>
    <dbReference type="NCBI Taxonomy" id="7936"/>
    <lineage>
        <taxon>Eukaryota</taxon>
        <taxon>Metazoa</taxon>
        <taxon>Chordata</taxon>
        <taxon>Craniata</taxon>
        <taxon>Vertebrata</taxon>
        <taxon>Euteleostomi</taxon>
        <taxon>Actinopterygii</taxon>
        <taxon>Neopterygii</taxon>
        <taxon>Teleostei</taxon>
        <taxon>Anguilliformes</taxon>
        <taxon>Anguillidae</taxon>
        <taxon>Anguilla</taxon>
    </lineage>
</organism>
<keyword evidence="1" id="KW-1133">Transmembrane helix</keyword>
<evidence type="ECO:0000256" key="1">
    <source>
        <dbReference type="SAM" id="Phobius"/>
    </source>
</evidence>
<protein>
    <submittedName>
        <fullName evidence="2">Uncharacterized protein</fullName>
    </submittedName>
</protein>
<dbReference type="EMBL" id="GBXM01102708">
    <property type="protein sequence ID" value="JAH05869.1"/>
    <property type="molecule type" value="Transcribed_RNA"/>
</dbReference>
<feature type="transmembrane region" description="Helical" evidence="1">
    <location>
        <begin position="6"/>
        <end position="24"/>
    </location>
</feature>
<sequence length="34" mass="3470">MSGVSAISVVLSSITGFVICHSAIELSAYRSNGI</sequence>
<accession>A0A0E9PN04</accession>
<reference evidence="2" key="2">
    <citation type="journal article" date="2015" name="Fish Shellfish Immunol.">
        <title>Early steps in the European eel (Anguilla anguilla)-Vibrio vulnificus interaction in the gills: Role of the RtxA13 toxin.</title>
        <authorList>
            <person name="Callol A."/>
            <person name="Pajuelo D."/>
            <person name="Ebbesson L."/>
            <person name="Teles M."/>
            <person name="MacKenzie S."/>
            <person name="Amaro C."/>
        </authorList>
    </citation>
    <scope>NUCLEOTIDE SEQUENCE</scope>
</reference>
<keyword evidence="1" id="KW-0472">Membrane</keyword>
<reference evidence="2" key="1">
    <citation type="submission" date="2014-11" db="EMBL/GenBank/DDBJ databases">
        <authorList>
            <person name="Amaro Gonzalez C."/>
        </authorList>
    </citation>
    <scope>NUCLEOTIDE SEQUENCE</scope>
</reference>
<keyword evidence="1" id="KW-0812">Transmembrane</keyword>
<name>A0A0E9PN04_ANGAN</name>